<evidence type="ECO:0000256" key="8">
    <source>
        <dbReference type="RuleBase" id="RU363013"/>
    </source>
</evidence>
<dbReference type="InterPro" id="IPR022896">
    <property type="entry name" value="TrioseP_Isoase_bac/euk"/>
</dbReference>
<feature type="binding site" evidence="7">
    <location>
        <position position="174"/>
    </location>
    <ligand>
        <name>substrate</name>
    </ligand>
</feature>
<comment type="pathway">
    <text evidence="1 7 8">Carbohydrate degradation; glycolysis; D-glyceraldehyde 3-phosphate from glycerone phosphate: step 1/1.</text>
</comment>
<dbReference type="GO" id="GO:0005829">
    <property type="term" value="C:cytosol"/>
    <property type="evidence" value="ECO:0007669"/>
    <property type="project" value="TreeGrafter"/>
</dbReference>
<dbReference type="CDD" id="cd00311">
    <property type="entry name" value="TIM"/>
    <property type="match status" value="1"/>
</dbReference>
<evidence type="ECO:0000256" key="5">
    <source>
        <dbReference type="ARBA" id="ARBA00023152"/>
    </source>
</evidence>
<evidence type="ECO:0000256" key="2">
    <source>
        <dbReference type="ARBA" id="ARBA00007422"/>
    </source>
</evidence>
<dbReference type="UniPathway" id="UPA00109">
    <property type="reaction ID" value="UER00189"/>
</dbReference>
<feature type="active site" description="Proton acceptor" evidence="7">
    <location>
        <position position="168"/>
    </location>
</feature>
<evidence type="ECO:0000256" key="4">
    <source>
        <dbReference type="ARBA" id="ARBA00022490"/>
    </source>
</evidence>
<comment type="catalytic activity">
    <reaction evidence="7 8">
        <text>D-glyceraldehyde 3-phosphate = dihydroxyacetone phosphate</text>
        <dbReference type="Rhea" id="RHEA:18585"/>
        <dbReference type="ChEBI" id="CHEBI:57642"/>
        <dbReference type="ChEBI" id="CHEBI:59776"/>
        <dbReference type="EC" id="5.3.1.1"/>
    </reaction>
</comment>
<dbReference type="InterPro" id="IPR035990">
    <property type="entry name" value="TIM_sf"/>
</dbReference>
<feature type="binding site" evidence="7">
    <location>
        <position position="215"/>
    </location>
    <ligand>
        <name>substrate</name>
    </ligand>
</feature>
<dbReference type="AlphaFoldDB" id="A0A1G1YBK9"/>
<keyword evidence="6 7" id="KW-0413">Isomerase</keyword>
<dbReference type="InterPro" id="IPR000652">
    <property type="entry name" value="Triosephosphate_isomerase"/>
</dbReference>
<dbReference type="FunFam" id="3.20.20.70:FF:000016">
    <property type="entry name" value="Triosephosphate isomerase"/>
    <property type="match status" value="1"/>
</dbReference>
<dbReference type="NCBIfam" id="TIGR00419">
    <property type="entry name" value="tim"/>
    <property type="match status" value="1"/>
</dbReference>
<keyword evidence="5 7" id="KW-0324">Glycolysis</keyword>
<evidence type="ECO:0000256" key="3">
    <source>
        <dbReference type="ARBA" id="ARBA00022432"/>
    </source>
</evidence>
<comment type="subunit">
    <text evidence="7 8">Homodimer.</text>
</comment>
<dbReference type="Proteomes" id="UP000178432">
    <property type="component" value="Unassembled WGS sequence"/>
</dbReference>
<dbReference type="HAMAP" id="MF_00147_B">
    <property type="entry name" value="TIM_B"/>
    <property type="match status" value="1"/>
</dbReference>
<comment type="function">
    <text evidence="7">Involved in the gluconeogenesis. Catalyzes stereospecifically the conversion of dihydroxyacetone phosphate (DHAP) to D-glyceraldehyde-3-phosphate (G3P).</text>
</comment>
<organism evidence="9 10">
    <name type="scientific">Candidatus Buchananbacteria bacterium RIFCSPHIGHO2_01_FULL_46_12</name>
    <dbReference type="NCBI Taxonomy" id="1797536"/>
    <lineage>
        <taxon>Bacteria</taxon>
        <taxon>Candidatus Buchananiibacteriota</taxon>
    </lineage>
</organism>
<comment type="similarity">
    <text evidence="2 7 8">Belongs to the triosephosphate isomerase family.</text>
</comment>
<dbReference type="GO" id="GO:0046166">
    <property type="term" value="P:glyceraldehyde-3-phosphate biosynthetic process"/>
    <property type="evidence" value="ECO:0007669"/>
    <property type="project" value="TreeGrafter"/>
</dbReference>
<name>A0A1G1YBK9_9BACT</name>
<proteinExistence type="inferred from homology"/>
<dbReference type="UniPathway" id="UPA00138"/>
<reference evidence="9 10" key="1">
    <citation type="journal article" date="2016" name="Nat. Commun.">
        <title>Thousands of microbial genomes shed light on interconnected biogeochemical processes in an aquifer system.</title>
        <authorList>
            <person name="Anantharaman K."/>
            <person name="Brown C.T."/>
            <person name="Hug L.A."/>
            <person name="Sharon I."/>
            <person name="Castelle C.J."/>
            <person name="Probst A.J."/>
            <person name="Thomas B.C."/>
            <person name="Singh A."/>
            <person name="Wilkins M.J."/>
            <person name="Karaoz U."/>
            <person name="Brodie E.L."/>
            <person name="Williams K.H."/>
            <person name="Hubbard S.S."/>
            <person name="Banfield J.F."/>
        </authorList>
    </citation>
    <scope>NUCLEOTIDE SEQUENCE [LARGE SCALE GENOMIC DNA]</scope>
</reference>
<feature type="active site" description="Electrophile" evidence="7">
    <location>
        <position position="96"/>
    </location>
</feature>
<comment type="pathway">
    <text evidence="7 8">Carbohydrate biosynthesis; gluconeogenesis.</text>
</comment>
<gene>
    <name evidence="7" type="primary">tpiA</name>
    <name evidence="9" type="ORF">A2663_04835</name>
</gene>
<evidence type="ECO:0000256" key="7">
    <source>
        <dbReference type="HAMAP-Rule" id="MF_00147"/>
    </source>
</evidence>
<keyword evidence="3 7" id="KW-0312">Gluconeogenesis</keyword>
<dbReference type="GO" id="GO:0019563">
    <property type="term" value="P:glycerol catabolic process"/>
    <property type="evidence" value="ECO:0007669"/>
    <property type="project" value="TreeGrafter"/>
</dbReference>
<evidence type="ECO:0000256" key="6">
    <source>
        <dbReference type="ARBA" id="ARBA00023235"/>
    </source>
</evidence>
<dbReference type="PROSITE" id="PS51440">
    <property type="entry name" value="TIM_2"/>
    <property type="match status" value="1"/>
</dbReference>
<dbReference type="PANTHER" id="PTHR21139">
    <property type="entry name" value="TRIOSEPHOSPHATE ISOMERASE"/>
    <property type="match status" value="1"/>
</dbReference>
<dbReference type="Gene3D" id="3.20.20.70">
    <property type="entry name" value="Aldolase class I"/>
    <property type="match status" value="1"/>
</dbReference>
<sequence>MPNDKKPLIIANWKMKLSSAQSAALAKEIKAKAGHRAEVAICPSFTCLEAVGKILAGGEIKLGAQDCFWENNGAFTGEVSADQLKEAGCEMVIIGHSERRQHLLESDDMVHKKVRLAVQEGLTPIVCVGETFDQRQIGAADYVLIQQTTKALEGIEINPKQKVIIAYEPVWVIGSGQAIEPSQAQMAHQVIRHVLFDLFPSGPAKNNFSVIYGGSVDGGNVRSFTGLEEIDGILVGGASLKAEDFLAVIRNA</sequence>
<dbReference type="InterPro" id="IPR013785">
    <property type="entry name" value="Aldolase_TIM"/>
</dbReference>
<dbReference type="Pfam" id="PF00121">
    <property type="entry name" value="TIM"/>
    <property type="match status" value="1"/>
</dbReference>
<evidence type="ECO:0000313" key="10">
    <source>
        <dbReference type="Proteomes" id="UP000178432"/>
    </source>
</evidence>
<keyword evidence="4 7" id="KW-0963">Cytoplasm</keyword>
<dbReference type="GO" id="GO:0006096">
    <property type="term" value="P:glycolytic process"/>
    <property type="evidence" value="ECO:0007669"/>
    <property type="project" value="UniProtKB-UniRule"/>
</dbReference>
<dbReference type="PANTHER" id="PTHR21139:SF42">
    <property type="entry name" value="TRIOSEPHOSPHATE ISOMERASE"/>
    <property type="match status" value="1"/>
</dbReference>
<dbReference type="GO" id="GO:0004807">
    <property type="term" value="F:triose-phosphate isomerase activity"/>
    <property type="evidence" value="ECO:0007669"/>
    <property type="project" value="UniProtKB-UniRule"/>
</dbReference>
<evidence type="ECO:0000256" key="1">
    <source>
        <dbReference type="ARBA" id="ARBA00004680"/>
    </source>
</evidence>
<evidence type="ECO:0000313" key="9">
    <source>
        <dbReference type="EMBL" id="OGY49090.1"/>
    </source>
</evidence>
<dbReference type="EC" id="5.3.1.1" evidence="7 8"/>
<feature type="binding site" evidence="7">
    <location>
        <begin position="12"/>
        <end position="14"/>
    </location>
    <ligand>
        <name>substrate</name>
    </ligand>
</feature>
<accession>A0A1G1YBK9</accession>
<feature type="binding site" evidence="7">
    <location>
        <begin position="236"/>
        <end position="237"/>
    </location>
    <ligand>
        <name>substrate</name>
    </ligand>
</feature>
<dbReference type="SUPFAM" id="SSF51351">
    <property type="entry name" value="Triosephosphate isomerase (TIM)"/>
    <property type="match status" value="1"/>
</dbReference>
<comment type="subcellular location">
    <subcellularLocation>
        <location evidence="7 8">Cytoplasm</location>
    </subcellularLocation>
</comment>
<dbReference type="EMBL" id="MHIF01000005">
    <property type="protein sequence ID" value="OGY49090.1"/>
    <property type="molecule type" value="Genomic_DNA"/>
</dbReference>
<protein>
    <recommendedName>
        <fullName evidence="7 8">Triosephosphate isomerase</fullName>
        <shortName evidence="7">TIM</shortName>
        <shortName evidence="7">TPI</shortName>
        <ecNumber evidence="7 8">5.3.1.1</ecNumber>
    </recommendedName>
    <alternativeName>
        <fullName evidence="7">Triose-phosphate isomerase</fullName>
    </alternativeName>
</protein>
<comment type="caution">
    <text evidence="9">The sequence shown here is derived from an EMBL/GenBank/DDBJ whole genome shotgun (WGS) entry which is preliminary data.</text>
</comment>
<dbReference type="GO" id="GO:0006094">
    <property type="term" value="P:gluconeogenesis"/>
    <property type="evidence" value="ECO:0007669"/>
    <property type="project" value="UniProtKB-UniRule"/>
</dbReference>